<dbReference type="Proteomes" id="UP001148786">
    <property type="component" value="Unassembled WGS sequence"/>
</dbReference>
<proteinExistence type="predicted"/>
<dbReference type="OrthoDB" id="2745898at2759"/>
<reference evidence="1" key="1">
    <citation type="submission" date="2022-07" db="EMBL/GenBank/DDBJ databases">
        <title>Genome Sequence of Agrocybe chaxingu.</title>
        <authorList>
            <person name="Buettner E."/>
        </authorList>
    </citation>
    <scope>NUCLEOTIDE SEQUENCE</scope>
    <source>
        <strain evidence="1">MP-N11</strain>
    </source>
</reference>
<accession>A0A9W8K551</accession>
<evidence type="ECO:0000313" key="2">
    <source>
        <dbReference type="Proteomes" id="UP001148786"/>
    </source>
</evidence>
<dbReference type="AlphaFoldDB" id="A0A9W8K551"/>
<comment type="caution">
    <text evidence="1">The sequence shown here is derived from an EMBL/GenBank/DDBJ whole genome shotgun (WGS) entry which is preliminary data.</text>
</comment>
<gene>
    <name evidence="1" type="ORF">NLJ89_g2046</name>
</gene>
<dbReference type="SUPFAM" id="SSF52047">
    <property type="entry name" value="RNI-like"/>
    <property type="match status" value="1"/>
</dbReference>
<organism evidence="1 2">
    <name type="scientific">Agrocybe chaxingu</name>
    <dbReference type="NCBI Taxonomy" id="84603"/>
    <lineage>
        <taxon>Eukaryota</taxon>
        <taxon>Fungi</taxon>
        <taxon>Dikarya</taxon>
        <taxon>Basidiomycota</taxon>
        <taxon>Agaricomycotina</taxon>
        <taxon>Agaricomycetes</taxon>
        <taxon>Agaricomycetidae</taxon>
        <taxon>Agaricales</taxon>
        <taxon>Agaricineae</taxon>
        <taxon>Strophariaceae</taxon>
        <taxon>Agrocybe</taxon>
    </lineage>
</organism>
<sequence>MQHAQFSPSDLWRTHASPFYRLPQDLIDDIVDHLAIGIENESLHANADIHQCIVLTSMVWVENPMMKLTTRLEELFRLYQVNKHLIDYIHEIHLQLELSRSISWITEEGPFREIMAMKAASRTTLHKLTIEGTRYGMHYFENGFISNFMRPFVSPFIVCLHLKSIPTAPLEAIAGCVQLQELVLDSVDIFYGSFIPSSTHSLPRIKKLGYRFCAPAIELLVKGTSQGHKIIDLSSLQTLIIDTNARRDIAAAQEVINRASDSLEELYIGPRRQEISKEANSIASLDLCACTRLIAIKINLKSEGPEFEDDILLGVISTLKSLPVVCVLEALSMEIRIGDREADGPSRCYGMSWDRLGQEVNRISQGKKLNFSLLIRYTEPSYEDYDSDDDEQWDETSVAVHKIADLAEKRKYLADYLGSFVDRICTEKLCLQPNVVAHVESEVVRRFRAFA</sequence>
<name>A0A9W8K551_9AGAR</name>
<evidence type="ECO:0000313" key="1">
    <source>
        <dbReference type="EMBL" id="KAJ3514964.1"/>
    </source>
</evidence>
<keyword evidence="2" id="KW-1185">Reference proteome</keyword>
<dbReference type="EMBL" id="JANKHO010000119">
    <property type="protein sequence ID" value="KAJ3514964.1"/>
    <property type="molecule type" value="Genomic_DNA"/>
</dbReference>
<protein>
    <submittedName>
        <fullName evidence="1">Uncharacterized protein</fullName>
    </submittedName>
</protein>